<dbReference type="InterPro" id="IPR050226">
    <property type="entry name" value="NagZ_Beta-hexosaminidase"/>
</dbReference>
<keyword evidence="4 10" id="KW-0378">Hydrolase</keyword>
<keyword evidence="8 10" id="KW-0131">Cell cycle</keyword>
<dbReference type="InterPro" id="IPR022956">
    <property type="entry name" value="Beta_hexosaminidase_bac"/>
</dbReference>
<dbReference type="PROSITE" id="PS00775">
    <property type="entry name" value="GLYCOSYL_HYDROL_F3"/>
    <property type="match status" value="1"/>
</dbReference>
<dbReference type="GO" id="GO:0005975">
    <property type="term" value="P:carbohydrate metabolic process"/>
    <property type="evidence" value="ECO:0007669"/>
    <property type="project" value="InterPro"/>
</dbReference>
<keyword evidence="6 10" id="KW-0573">Peptidoglycan synthesis</keyword>
<feature type="active site" description="Proton donor/acceptor" evidence="10">
    <location>
        <position position="181"/>
    </location>
</feature>
<dbReference type="EMBL" id="CP053069">
    <property type="protein sequence ID" value="QJR11299.1"/>
    <property type="molecule type" value="Genomic_DNA"/>
</dbReference>
<dbReference type="GO" id="GO:0009252">
    <property type="term" value="P:peptidoglycan biosynthetic process"/>
    <property type="evidence" value="ECO:0007669"/>
    <property type="project" value="UniProtKB-KW"/>
</dbReference>
<dbReference type="GO" id="GO:0004563">
    <property type="term" value="F:beta-N-acetylhexosaminidase activity"/>
    <property type="evidence" value="ECO:0007669"/>
    <property type="project" value="UniProtKB-UniRule"/>
</dbReference>
<evidence type="ECO:0000256" key="3">
    <source>
        <dbReference type="ARBA" id="ARBA00022618"/>
    </source>
</evidence>
<evidence type="ECO:0000256" key="8">
    <source>
        <dbReference type="ARBA" id="ARBA00023306"/>
    </source>
</evidence>
<dbReference type="GO" id="GO:0071555">
    <property type="term" value="P:cell wall organization"/>
    <property type="evidence" value="ECO:0007669"/>
    <property type="project" value="UniProtKB-KW"/>
</dbReference>
<dbReference type="SUPFAM" id="SSF51445">
    <property type="entry name" value="(Trans)glycosidases"/>
    <property type="match status" value="1"/>
</dbReference>
<keyword evidence="2 10" id="KW-0963">Cytoplasm</keyword>
<organism evidence="12 13">
    <name type="scientific">Usitatibacter rugosus</name>
    <dbReference type="NCBI Taxonomy" id="2732067"/>
    <lineage>
        <taxon>Bacteria</taxon>
        <taxon>Pseudomonadati</taxon>
        <taxon>Pseudomonadota</taxon>
        <taxon>Betaproteobacteria</taxon>
        <taxon>Nitrosomonadales</taxon>
        <taxon>Usitatibacteraceae</taxon>
        <taxon>Usitatibacter</taxon>
    </lineage>
</organism>
<evidence type="ECO:0000313" key="12">
    <source>
        <dbReference type="EMBL" id="QJR11299.1"/>
    </source>
</evidence>
<dbReference type="InterPro" id="IPR001764">
    <property type="entry name" value="Glyco_hydro_3_N"/>
</dbReference>
<keyword evidence="13" id="KW-1185">Reference proteome</keyword>
<dbReference type="GO" id="GO:0009254">
    <property type="term" value="P:peptidoglycan turnover"/>
    <property type="evidence" value="ECO:0007669"/>
    <property type="project" value="UniProtKB-UniRule"/>
</dbReference>
<evidence type="ECO:0000313" key="13">
    <source>
        <dbReference type="Proteomes" id="UP000501534"/>
    </source>
</evidence>
<name>A0A6M4GVL4_9PROT</name>
<dbReference type="InterPro" id="IPR019800">
    <property type="entry name" value="Glyco_hydro_3_AS"/>
</dbReference>
<dbReference type="AlphaFoldDB" id="A0A6M4GVL4"/>
<feature type="binding site" evidence="10">
    <location>
        <position position="64"/>
    </location>
    <ligand>
        <name>substrate</name>
    </ligand>
</feature>
<dbReference type="PANTHER" id="PTHR30480:SF13">
    <property type="entry name" value="BETA-HEXOSAMINIDASE"/>
    <property type="match status" value="1"/>
</dbReference>
<comment type="similarity">
    <text evidence="10">Belongs to the glycosyl hydrolase 3 family. NagZ subfamily.</text>
</comment>
<evidence type="ECO:0000256" key="9">
    <source>
        <dbReference type="ARBA" id="ARBA00023316"/>
    </source>
</evidence>
<comment type="subcellular location">
    <subcellularLocation>
        <location evidence="10">Cytoplasm</location>
    </subcellularLocation>
</comment>
<protein>
    <recommendedName>
        <fullName evidence="10">Beta-hexosaminidase</fullName>
        <ecNumber evidence="10">3.2.1.52</ecNumber>
    </recommendedName>
    <alternativeName>
        <fullName evidence="10">Beta-N-acetylhexosaminidase</fullName>
    </alternativeName>
    <alternativeName>
        <fullName evidence="10">N-acetyl-beta-glucosaminidase</fullName>
    </alternativeName>
</protein>
<dbReference type="Proteomes" id="UP000501534">
    <property type="component" value="Chromosome"/>
</dbReference>
<dbReference type="Pfam" id="PF00933">
    <property type="entry name" value="Glyco_hydro_3"/>
    <property type="match status" value="1"/>
</dbReference>
<evidence type="ECO:0000259" key="11">
    <source>
        <dbReference type="Pfam" id="PF00933"/>
    </source>
</evidence>
<dbReference type="UniPathway" id="UPA00544"/>
<dbReference type="Gene3D" id="3.20.20.300">
    <property type="entry name" value="Glycoside hydrolase, family 3, N-terminal domain"/>
    <property type="match status" value="1"/>
</dbReference>
<evidence type="ECO:0000256" key="10">
    <source>
        <dbReference type="HAMAP-Rule" id="MF_00364"/>
    </source>
</evidence>
<feature type="binding site" evidence="10">
    <location>
        <begin position="168"/>
        <end position="169"/>
    </location>
    <ligand>
        <name>substrate</name>
    </ligand>
</feature>
<dbReference type="InterPro" id="IPR017853">
    <property type="entry name" value="GH"/>
</dbReference>
<keyword evidence="7 10" id="KW-0326">Glycosidase</keyword>
<feature type="active site" description="Nucleophile" evidence="10">
    <location>
        <position position="252"/>
    </location>
</feature>
<proteinExistence type="inferred from homology"/>
<comment type="catalytic activity">
    <reaction evidence="1 10">
        <text>Hydrolysis of terminal non-reducing N-acetyl-D-hexosamine residues in N-acetyl-beta-D-hexosaminides.</text>
        <dbReference type="EC" id="3.2.1.52"/>
    </reaction>
</comment>
<dbReference type="KEGG" id="uru:DSM104443_02374"/>
<keyword evidence="9 10" id="KW-0961">Cell wall biogenesis/degradation</keyword>
<reference evidence="12 13" key="1">
    <citation type="submission" date="2020-04" db="EMBL/GenBank/DDBJ databases">
        <title>Usitatibacter rugosus gen. nov., sp. nov. and Usitatibacter palustris sp. nov., novel members of Usitatibacteraceae fam. nov. within the order Nitrosomonadales isolated from soil.</title>
        <authorList>
            <person name="Huber K.J."/>
            <person name="Neumann-Schaal M."/>
            <person name="Geppert A."/>
            <person name="Luckner M."/>
            <person name="Wanner G."/>
            <person name="Overmann J."/>
        </authorList>
    </citation>
    <scope>NUCLEOTIDE SEQUENCE [LARGE SCALE GENOMIC DNA]</scope>
    <source>
        <strain evidence="12 13">0125_3</strain>
    </source>
</reference>
<dbReference type="HAMAP" id="MF_00364">
    <property type="entry name" value="NagZ"/>
    <property type="match status" value="1"/>
</dbReference>
<evidence type="ECO:0000256" key="5">
    <source>
        <dbReference type="ARBA" id="ARBA00022960"/>
    </source>
</evidence>
<dbReference type="InterPro" id="IPR036962">
    <property type="entry name" value="Glyco_hydro_3_N_sf"/>
</dbReference>
<evidence type="ECO:0000256" key="7">
    <source>
        <dbReference type="ARBA" id="ARBA00023295"/>
    </source>
</evidence>
<evidence type="ECO:0000256" key="4">
    <source>
        <dbReference type="ARBA" id="ARBA00022801"/>
    </source>
</evidence>
<accession>A0A6M4GVL4</accession>
<keyword evidence="3 10" id="KW-0132">Cell division</keyword>
<dbReference type="NCBIfam" id="NF003740">
    <property type="entry name" value="PRK05337.1"/>
    <property type="match status" value="1"/>
</dbReference>
<dbReference type="RefSeq" id="WP_171092539.1">
    <property type="nucleotide sequence ID" value="NZ_CP053069.1"/>
</dbReference>
<dbReference type="EC" id="3.2.1.52" evidence="10"/>
<dbReference type="GO" id="GO:0008360">
    <property type="term" value="P:regulation of cell shape"/>
    <property type="evidence" value="ECO:0007669"/>
    <property type="project" value="UniProtKB-KW"/>
</dbReference>
<sequence>MRLGPVMVDVGGLELTTDDIERLQHPQVGGVILFARNFAAPLQLIQLAHSIRELRKPELLIAVDHEGGRVQRFKHGFTTIPAMTHLGKLFDRDPAQALAAARGCGYVMGSELQAHGVDFTFAPVLDVDYGESSVIGDRALHSDPNVIAVLGEALQAGLQAAGMASVGKHFPGHGYVRADSHLEVPVDDRTMAEIAAKDLVPFQRLARSGMGGMMPAHVIYPKVDSKPAGFSSIWLQKILREKLGFDGLIFSDDLGMEGASTAGGMVARANAALNAGCDMVLMCNDPRAADSMLEGLERRVVAPTLARRLERMRGRAISTAALKSSANYLAAAENLARIRAV</sequence>
<evidence type="ECO:0000256" key="6">
    <source>
        <dbReference type="ARBA" id="ARBA00022984"/>
    </source>
</evidence>
<comment type="pathway">
    <text evidence="10">Cell wall biogenesis; peptidoglycan recycling.</text>
</comment>
<evidence type="ECO:0000256" key="2">
    <source>
        <dbReference type="ARBA" id="ARBA00022490"/>
    </source>
</evidence>
<dbReference type="GO" id="GO:0005737">
    <property type="term" value="C:cytoplasm"/>
    <property type="evidence" value="ECO:0007669"/>
    <property type="project" value="UniProtKB-SubCell"/>
</dbReference>
<feature type="site" description="Important for catalytic activity" evidence="10">
    <location>
        <position position="179"/>
    </location>
</feature>
<feature type="domain" description="Glycoside hydrolase family 3 N-terminal" evidence="11">
    <location>
        <begin position="16"/>
        <end position="296"/>
    </location>
</feature>
<dbReference type="GO" id="GO:0051301">
    <property type="term" value="P:cell division"/>
    <property type="evidence" value="ECO:0007669"/>
    <property type="project" value="UniProtKB-KW"/>
</dbReference>
<feature type="binding site" evidence="10">
    <location>
        <position position="72"/>
    </location>
    <ligand>
        <name>substrate</name>
    </ligand>
</feature>
<feature type="binding site" evidence="10">
    <location>
        <position position="138"/>
    </location>
    <ligand>
        <name>substrate</name>
    </ligand>
</feature>
<keyword evidence="5 10" id="KW-0133">Cell shape</keyword>
<evidence type="ECO:0000256" key="1">
    <source>
        <dbReference type="ARBA" id="ARBA00001231"/>
    </source>
</evidence>
<dbReference type="PANTHER" id="PTHR30480">
    <property type="entry name" value="BETA-HEXOSAMINIDASE-RELATED"/>
    <property type="match status" value="1"/>
</dbReference>
<comment type="function">
    <text evidence="10">Plays a role in peptidoglycan recycling by cleaving the terminal beta-1,4-linked N-acetylglucosamine (GlcNAc) from peptide-linked peptidoglycan fragments, giving rise to free GlcNAc, anhydro-N-acetylmuramic acid and anhydro-N-acetylmuramic acid-linked peptides.</text>
</comment>
<gene>
    <name evidence="10 12" type="primary">nagZ</name>
    <name evidence="12" type="ORF">DSM104443_02374</name>
</gene>